<organism evidence="3 4">
    <name type="scientific">Companilactobacillus ginsenosidimutans</name>
    <dbReference type="NCBI Taxonomy" id="1007676"/>
    <lineage>
        <taxon>Bacteria</taxon>
        <taxon>Bacillati</taxon>
        <taxon>Bacillota</taxon>
        <taxon>Bacilli</taxon>
        <taxon>Lactobacillales</taxon>
        <taxon>Lactobacillaceae</taxon>
        <taxon>Companilactobacillus</taxon>
    </lineage>
</organism>
<keyword evidence="2" id="KW-1133">Transmembrane helix</keyword>
<sequence length="73" mass="8758">MTEEDLQKQQAAMANQKRQEVEREYREQHPDQIKQENELSFEHKTNKLKKKLNIAIITVFGLIIIVFLILFFI</sequence>
<dbReference type="STRING" id="1007676.ABM34_01890"/>
<evidence type="ECO:0000256" key="2">
    <source>
        <dbReference type="SAM" id="Phobius"/>
    </source>
</evidence>
<feature type="region of interest" description="Disordered" evidence="1">
    <location>
        <begin position="1"/>
        <end position="38"/>
    </location>
</feature>
<accession>A0A0H4R3L6</accession>
<evidence type="ECO:0000256" key="1">
    <source>
        <dbReference type="SAM" id="MobiDB-lite"/>
    </source>
</evidence>
<dbReference type="AlphaFoldDB" id="A0A0H4R3L6"/>
<protein>
    <submittedName>
        <fullName evidence="3">Uncharacterized protein</fullName>
    </submittedName>
</protein>
<name>A0A0H4R3L6_9LACO</name>
<dbReference type="EMBL" id="CP012034">
    <property type="protein sequence ID" value="AKP68370.1"/>
    <property type="molecule type" value="Genomic_DNA"/>
</dbReference>
<dbReference type="Proteomes" id="UP000036106">
    <property type="component" value="Chromosome"/>
</dbReference>
<keyword evidence="4" id="KW-1185">Reference proteome</keyword>
<keyword evidence="2" id="KW-0472">Membrane</keyword>
<reference evidence="4" key="1">
    <citation type="submission" date="2015-07" db="EMBL/GenBank/DDBJ databases">
        <title>Lactobacillus ginsenosidimutans/EMML 3141/ whole genome sequencing.</title>
        <authorList>
            <person name="Kim M.K."/>
            <person name="Im W.-T."/>
            <person name="Srinivasan S."/>
            <person name="Lee J.-J."/>
        </authorList>
    </citation>
    <scope>NUCLEOTIDE SEQUENCE [LARGE SCALE GENOMIC DNA]</scope>
    <source>
        <strain evidence="4">EMML 3041</strain>
    </source>
</reference>
<dbReference type="PATRIC" id="fig|1007676.4.peg.395"/>
<feature type="compositionally biased region" description="Basic and acidic residues" evidence="1">
    <location>
        <begin position="17"/>
        <end position="38"/>
    </location>
</feature>
<evidence type="ECO:0000313" key="3">
    <source>
        <dbReference type="EMBL" id="AKP68370.1"/>
    </source>
</evidence>
<keyword evidence="2" id="KW-0812">Transmembrane</keyword>
<feature type="transmembrane region" description="Helical" evidence="2">
    <location>
        <begin position="52"/>
        <end position="72"/>
    </location>
</feature>
<dbReference type="OrthoDB" id="2330001at2"/>
<gene>
    <name evidence="3" type="ORF">ABM34_01890</name>
</gene>
<proteinExistence type="predicted"/>
<evidence type="ECO:0000313" key="4">
    <source>
        <dbReference type="Proteomes" id="UP000036106"/>
    </source>
</evidence>
<dbReference type="KEGG" id="lgn:ABM34_01890"/>